<sequence length="204" mass="23809">MIQLYVIRHAQTQFNKEHIFQGVTDNGLSSDGLKQAKYIADYFDNIEIDEIYSSPLNRVIQTATPLAEKKKREIKILDKFYEVDCGKWEGKNWYYLVENEGESLRKWLLDADFKAPEGESLLDVYNRIEKQLFEVISMPERDRNIVLFGHGGVNRAIICHLLGISINRAFRFEQSNACINLFEISEKFPPRLIMLNYTGHLKED</sequence>
<dbReference type="KEGG" id="thyd:TTHT_0047"/>
<dbReference type="InterPro" id="IPR013078">
    <property type="entry name" value="His_Pase_superF_clade-1"/>
</dbReference>
<dbReference type="EMBL" id="AP017470">
    <property type="protein sequence ID" value="BBB31700.1"/>
    <property type="molecule type" value="Genomic_DNA"/>
</dbReference>
<keyword evidence="1" id="KW-0378">Hydrolase</keyword>
<dbReference type="InterPro" id="IPR029033">
    <property type="entry name" value="His_PPase_superfam"/>
</dbReference>
<keyword evidence="4" id="KW-1185">Reference proteome</keyword>
<dbReference type="GO" id="GO:0045820">
    <property type="term" value="P:negative regulation of glycolytic process"/>
    <property type="evidence" value="ECO:0007669"/>
    <property type="project" value="TreeGrafter"/>
</dbReference>
<dbReference type="EC" id="5.4.2.-" evidence="3"/>
<gene>
    <name evidence="3" type="primary">gpmB</name>
    <name evidence="3" type="ORF">TTHT_0047</name>
</gene>
<keyword evidence="3" id="KW-0413">Isomerase</keyword>
<dbReference type="GO" id="GO:0016853">
    <property type="term" value="F:isomerase activity"/>
    <property type="evidence" value="ECO:0007669"/>
    <property type="project" value="UniProtKB-KW"/>
</dbReference>
<dbReference type="InterPro" id="IPR051695">
    <property type="entry name" value="Phosphoglycerate_Mutase"/>
</dbReference>
<reference evidence="3 4" key="1">
    <citation type="journal article" date="2012" name="Extremophiles">
        <title>Thermotomaculum hydrothermale gen. nov., sp. nov., a novel heterotrophic thermophile within the phylum Acidobacteria from a deep-sea hydrothermal vent chimney in the Southern Okinawa Trough.</title>
        <authorList>
            <person name="Izumi H."/>
            <person name="Nunoura T."/>
            <person name="Miyazaki M."/>
            <person name="Mino S."/>
            <person name="Toki T."/>
            <person name="Takai K."/>
            <person name="Sako Y."/>
            <person name="Sawabe T."/>
            <person name="Nakagawa S."/>
        </authorList>
    </citation>
    <scope>NUCLEOTIDE SEQUENCE [LARGE SCALE GENOMIC DNA]</scope>
    <source>
        <strain evidence="3 4">AC55</strain>
    </source>
</reference>
<dbReference type="GO" id="GO:0005829">
    <property type="term" value="C:cytosol"/>
    <property type="evidence" value="ECO:0007669"/>
    <property type="project" value="TreeGrafter"/>
</dbReference>
<dbReference type="CDD" id="cd07067">
    <property type="entry name" value="HP_PGM_like"/>
    <property type="match status" value="1"/>
</dbReference>
<dbReference type="SUPFAM" id="SSF53254">
    <property type="entry name" value="Phosphoglycerate mutase-like"/>
    <property type="match status" value="1"/>
</dbReference>
<feature type="binding site" evidence="2">
    <location>
        <begin position="8"/>
        <end position="15"/>
    </location>
    <ligand>
        <name>substrate</name>
    </ligand>
</feature>
<dbReference type="Pfam" id="PF00300">
    <property type="entry name" value="His_Phos_1"/>
    <property type="match status" value="1"/>
</dbReference>
<dbReference type="RefSeq" id="WP_201328030.1">
    <property type="nucleotide sequence ID" value="NZ_AP017470.1"/>
</dbReference>
<dbReference type="AlphaFoldDB" id="A0A7R6PW57"/>
<evidence type="ECO:0000313" key="3">
    <source>
        <dbReference type="EMBL" id="BBB31700.1"/>
    </source>
</evidence>
<feature type="binding site" evidence="2">
    <location>
        <position position="58"/>
    </location>
    <ligand>
        <name>substrate</name>
    </ligand>
</feature>
<dbReference type="SMART" id="SM00855">
    <property type="entry name" value="PGAM"/>
    <property type="match status" value="1"/>
</dbReference>
<dbReference type="GO" id="GO:0004331">
    <property type="term" value="F:fructose-2,6-bisphosphate 2-phosphatase activity"/>
    <property type="evidence" value="ECO:0007669"/>
    <property type="project" value="TreeGrafter"/>
</dbReference>
<evidence type="ECO:0000256" key="1">
    <source>
        <dbReference type="ARBA" id="ARBA00022801"/>
    </source>
</evidence>
<protein>
    <submittedName>
        <fullName evidence="3">Probable phosphoglycerate mutase</fullName>
        <ecNumber evidence="3">5.4.2.-</ecNumber>
    </submittedName>
</protein>
<organism evidence="3 4">
    <name type="scientific">Thermotomaculum hydrothermale</name>
    <dbReference type="NCBI Taxonomy" id="981385"/>
    <lineage>
        <taxon>Bacteria</taxon>
        <taxon>Pseudomonadati</taxon>
        <taxon>Acidobacteriota</taxon>
        <taxon>Holophagae</taxon>
        <taxon>Thermotomaculales</taxon>
        <taxon>Thermotomaculaceae</taxon>
        <taxon>Thermotomaculum</taxon>
    </lineage>
</organism>
<dbReference type="GO" id="GO:0043456">
    <property type="term" value="P:regulation of pentose-phosphate shunt"/>
    <property type="evidence" value="ECO:0007669"/>
    <property type="project" value="TreeGrafter"/>
</dbReference>
<accession>A0A7R6PW57</accession>
<evidence type="ECO:0000256" key="2">
    <source>
        <dbReference type="PIRSR" id="PIRSR613078-2"/>
    </source>
</evidence>
<dbReference type="PANTHER" id="PTHR46517">
    <property type="entry name" value="FRUCTOSE-2,6-BISPHOSPHATASE TIGAR"/>
    <property type="match status" value="1"/>
</dbReference>
<name>A0A7R6PW57_9BACT</name>
<proteinExistence type="predicted"/>
<dbReference type="Proteomes" id="UP000595564">
    <property type="component" value="Chromosome"/>
</dbReference>
<dbReference type="PANTHER" id="PTHR46517:SF1">
    <property type="entry name" value="FRUCTOSE-2,6-BISPHOSPHATASE TIGAR"/>
    <property type="match status" value="1"/>
</dbReference>
<evidence type="ECO:0000313" key="4">
    <source>
        <dbReference type="Proteomes" id="UP000595564"/>
    </source>
</evidence>
<dbReference type="Gene3D" id="3.40.50.1240">
    <property type="entry name" value="Phosphoglycerate mutase-like"/>
    <property type="match status" value="1"/>
</dbReference>